<evidence type="ECO:0000256" key="2">
    <source>
        <dbReference type="PROSITE-ProRule" id="PRU00192"/>
    </source>
</evidence>
<dbReference type="SUPFAM" id="SSF50044">
    <property type="entry name" value="SH3-domain"/>
    <property type="match status" value="1"/>
</dbReference>
<evidence type="ECO:0000256" key="1">
    <source>
        <dbReference type="ARBA" id="ARBA00022443"/>
    </source>
</evidence>
<feature type="compositionally biased region" description="Basic and acidic residues" evidence="3">
    <location>
        <begin position="269"/>
        <end position="280"/>
    </location>
</feature>
<dbReference type="PROSITE" id="PS50002">
    <property type="entry name" value="SH3"/>
    <property type="match status" value="1"/>
</dbReference>
<protein>
    <recommendedName>
        <fullName evidence="4">SH3 domain-containing protein</fullName>
    </recommendedName>
</protein>
<gene>
    <name evidence="5" type="ORF">niasHT_026290</name>
</gene>
<feature type="domain" description="SH3" evidence="4">
    <location>
        <begin position="489"/>
        <end position="550"/>
    </location>
</feature>
<keyword evidence="1 2" id="KW-0728">SH3 domain</keyword>
<feature type="region of interest" description="Disordered" evidence="3">
    <location>
        <begin position="364"/>
        <end position="386"/>
    </location>
</feature>
<dbReference type="InterPro" id="IPR036028">
    <property type="entry name" value="SH3-like_dom_sf"/>
</dbReference>
<dbReference type="SUPFAM" id="SSF103657">
    <property type="entry name" value="BAR/IMD domain-like"/>
    <property type="match status" value="1"/>
</dbReference>
<organism evidence="5 6">
    <name type="scientific">Heterodera trifolii</name>
    <dbReference type="NCBI Taxonomy" id="157864"/>
    <lineage>
        <taxon>Eukaryota</taxon>
        <taxon>Metazoa</taxon>
        <taxon>Ecdysozoa</taxon>
        <taxon>Nematoda</taxon>
        <taxon>Chromadorea</taxon>
        <taxon>Rhabditida</taxon>
        <taxon>Tylenchina</taxon>
        <taxon>Tylenchomorpha</taxon>
        <taxon>Tylenchoidea</taxon>
        <taxon>Heteroderidae</taxon>
        <taxon>Heteroderinae</taxon>
        <taxon>Heterodera</taxon>
    </lineage>
</organism>
<keyword evidence="6" id="KW-1185">Reference proteome</keyword>
<name>A0ABD2JVQ8_9BILA</name>
<feature type="compositionally biased region" description="Basic and acidic residues" evidence="3">
    <location>
        <begin position="368"/>
        <end position="386"/>
    </location>
</feature>
<dbReference type="Gene3D" id="2.30.30.40">
    <property type="entry name" value="SH3 Domains"/>
    <property type="match status" value="1"/>
</dbReference>
<evidence type="ECO:0000256" key="3">
    <source>
        <dbReference type="SAM" id="MobiDB-lite"/>
    </source>
</evidence>
<evidence type="ECO:0000313" key="5">
    <source>
        <dbReference type="EMBL" id="KAL3094524.1"/>
    </source>
</evidence>
<dbReference type="Pfam" id="PF00018">
    <property type="entry name" value="SH3_1"/>
    <property type="match status" value="1"/>
</dbReference>
<proteinExistence type="predicted"/>
<dbReference type="AlphaFoldDB" id="A0ABD2JVQ8"/>
<dbReference type="InterPro" id="IPR001452">
    <property type="entry name" value="SH3_domain"/>
</dbReference>
<dbReference type="InterPro" id="IPR027681">
    <property type="entry name" value="IRSp53/IRTKS/Pinkbar"/>
</dbReference>
<feature type="region of interest" description="Disordered" evidence="3">
    <location>
        <begin position="206"/>
        <end position="289"/>
    </location>
</feature>
<dbReference type="InterPro" id="IPR027267">
    <property type="entry name" value="AH/BAR_dom_sf"/>
</dbReference>
<accession>A0ABD2JVQ8</accession>
<sequence>MVQRLHCANPESVQSAQKALINAIGRQLITDFHPAVKNVASASQNLLRSFQSLSHHFYEYTAALYALGFSGTNSDELEVREQSKTLQKVTEVLKKVHSEQIDWMDYFTAMALTINQNSKTEKERLKALISGFSERERQLSKAIHRGKQMPDTQSNFYETELEAMHDQQSQRYRFFADKHLELLRRYHEWMKDSLLLLEKELNLGGGVGDELDNRRRNGQTERQISKFGQKDGGESENSQRDKRQQKETQREQNGEETDKRGRKGGVEGVRADVMRRERGKSAAAEDAQREAEARQTVVAELAAKFATQGAWPAGRKREFPAKIFRPTPIVPTSKYRHSVADGMLTRDLRDSQVWKTVVTVDGMSGGQAERRGQRSTAKDEKRHGDTEAAALRRHFYAEKPTEQRQQNGRVALDEDGHNANQQKLDRAPNGGQIRQLVFSMGRPQFSMGGEQSAGPLEQCHARGESQDSLGSNSTANMHRCISPMFAPTDYGRLIECTTPFSAQGDNQLSLAIGERVLLVKSGTRGWVLGRSTDGVRSGWFPAKFVKISQTRTEHANSAHRSPPNVFALSGTIVSAPSAPGDYPVHLSSAFAFWHRLNLPSFRFFFPFPSVVLPSVVRSLIPPMSLRAVGPSVPLPHLAMFSFVFCLFLSASSLNAEPNPSRVDGDLLMRNWLFRPYLEVPAFEQQQQKQRLIAVPAKDEQHLPLILADPLGTEAALWRNRRAPLIRPSTRRLSDQYTPTPCRWKLCASFLGGAAAFAFR</sequence>
<dbReference type="SMART" id="SM00326">
    <property type="entry name" value="SH3"/>
    <property type="match status" value="1"/>
</dbReference>
<comment type="caution">
    <text evidence="5">The sequence shown here is derived from an EMBL/GenBank/DDBJ whole genome shotgun (WGS) entry which is preliminary data.</text>
</comment>
<dbReference type="EMBL" id="JBICBT010000896">
    <property type="protein sequence ID" value="KAL3094524.1"/>
    <property type="molecule type" value="Genomic_DNA"/>
</dbReference>
<dbReference type="PANTHER" id="PTHR14206">
    <property type="entry name" value="BRAIN-SPECIFIC ANGIOGENESIS INHIBITOR 1-ASSOCIATED PROTEIN 2"/>
    <property type="match status" value="1"/>
</dbReference>
<evidence type="ECO:0000313" key="6">
    <source>
        <dbReference type="Proteomes" id="UP001620626"/>
    </source>
</evidence>
<dbReference type="PANTHER" id="PTHR14206:SF7">
    <property type="entry name" value="INSULIN RECEPTOR SUBSTRATE 53 KDA, ISOFORM A"/>
    <property type="match status" value="1"/>
</dbReference>
<feature type="compositionally biased region" description="Basic and acidic residues" evidence="3">
    <location>
        <begin position="228"/>
        <end position="259"/>
    </location>
</feature>
<dbReference type="Proteomes" id="UP001620626">
    <property type="component" value="Unassembled WGS sequence"/>
</dbReference>
<evidence type="ECO:0000259" key="4">
    <source>
        <dbReference type="PROSITE" id="PS50002"/>
    </source>
</evidence>
<reference evidence="5 6" key="1">
    <citation type="submission" date="2024-10" db="EMBL/GenBank/DDBJ databases">
        <authorList>
            <person name="Kim D."/>
        </authorList>
    </citation>
    <scope>NUCLEOTIDE SEQUENCE [LARGE SCALE GENOMIC DNA]</scope>
    <source>
        <strain evidence="5">BH-2024</strain>
    </source>
</reference>